<evidence type="ECO:0000313" key="2">
    <source>
        <dbReference type="EMBL" id="MDA2814692.1"/>
    </source>
</evidence>
<proteinExistence type="predicted"/>
<feature type="region of interest" description="Disordered" evidence="1">
    <location>
        <begin position="59"/>
        <end position="96"/>
    </location>
</feature>
<reference evidence="2 3" key="1">
    <citation type="submission" date="2023-01" db="EMBL/GenBank/DDBJ databases">
        <title>Draft genome sequence of Nocardiopsis sp. RSe5-2 isolated from halophytes.</title>
        <authorList>
            <person name="Duangmal K."/>
            <person name="Chantavorakit T."/>
        </authorList>
    </citation>
    <scope>NUCLEOTIDE SEQUENCE [LARGE SCALE GENOMIC DNA]</scope>
    <source>
        <strain evidence="2 3">RSe5-2</strain>
    </source>
</reference>
<comment type="caution">
    <text evidence="2">The sequence shown here is derived from an EMBL/GenBank/DDBJ whole genome shotgun (WGS) entry which is preliminary data.</text>
</comment>
<dbReference type="EMBL" id="JAQFWQ010000137">
    <property type="protein sequence ID" value="MDA2814692.1"/>
    <property type="molecule type" value="Genomic_DNA"/>
</dbReference>
<dbReference type="RefSeq" id="WP_270690174.1">
    <property type="nucleotide sequence ID" value="NZ_JAQFWQ010000137.1"/>
</dbReference>
<organism evidence="2 3">
    <name type="scientific">Nocardiopsis endophytica</name>
    <dbReference type="NCBI Taxonomy" id="3018445"/>
    <lineage>
        <taxon>Bacteria</taxon>
        <taxon>Bacillati</taxon>
        <taxon>Actinomycetota</taxon>
        <taxon>Actinomycetes</taxon>
        <taxon>Streptosporangiales</taxon>
        <taxon>Nocardiopsidaceae</taxon>
        <taxon>Nocardiopsis</taxon>
    </lineage>
</organism>
<sequence>MRRSFPPADRGASAIEYGAGLLLVAAIGASVFALDVPERVAGFFDTGVECVEARGEGCEGGTPAAGDGGQEGAQSAAGEDLDGVRPMMPAPPGGDDPYGSDGLGEVGPQQSINFDTIPSYPVHYDDAAAMDSAMDYESQTVDCNWFVRGMNRGICPEEQRDYDVATEAMIHAKAAQAGPSPQAGKLLEHYLNNSGDDYEMDVDDFMEEVPAFKEQFEKDQAEIGRSAVDKAKEEGIGPGDGPVTIPVRTEYNTWGRKPGTAEPMYGGDWWRGLGSFGYSQVGQVDVYPPDEPGGEWKYVAKTQPDIKKYYDWDRDSEGEAITGATYSEKELSRLHLRGMAQEFWVQGRGSGQFSEGTVG</sequence>
<dbReference type="Proteomes" id="UP001527866">
    <property type="component" value="Unassembled WGS sequence"/>
</dbReference>
<evidence type="ECO:0000256" key="1">
    <source>
        <dbReference type="SAM" id="MobiDB-lite"/>
    </source>
</evidence>
<protein>
    <submittedName>
        <fullName evidence="2">Uncharacterized protein</fullName>
    </submittedName>
</protein>
<name>A0ABT4UED2_9ACTN</name>
<accession>A0ABT4UED2</accession>
<keyword evidence="3" id="KW-1185">Reference proteome</keyword>
<evidence type="ECO:0000313" key="3">
    <source>
        <dbReference type="Proteomes" id="UP001527866"/>
    </source>
</evidence>
<gene>
    <name evidence="2" type="ORF">O4J56_28875</name>
</gene>